<keyword evidence="2 3" id="KW-0040">ANK repeat</keyword>
<feature type="repeat" description="ANK" evidence="3">
    <location>
        <begin position="103"/>
        <end position="135"/>
    </location>
</feature>
<dbReference type="InterPro" id="IPR002110">
    <property type="entry name" value="Ankyrin_rpt"/>
</dbReference>
<keyword evidence="4" id="KW-0175">Coiled coil</keyword>
<evidence type="ECO:0000256" key="1">
    <source>
        <dbReference type="ARBA" id="ARBA00022737"/>
    </source>
</evidence>
<feature type="region of interest" description="Disordered" evidence="5">
    <location>
        <begin position="416"/>
        <end position="449"/>
    </location>
</feature>
<reference evidence="6" key="2">
    <citation type="submission" date="2021-01" db="UniProtKB">
        <authorList>
            <consortium name="EnsemblMetazoa"/>
        </authorList>
    </citation>
    <scope>IDENTIFICATION</scope>
</reference>
<reference evidence="7" key="1">
    <citation type="submission" date="2015-02" db="EMBL/GenBank/DDBJ databases">
        <title>Genome sequencing for Strongylocentrotus purpuratus.</title>
        <authorList>
            <person name="Murali S."/>
            <person name="Liu Y."/>
            <person name="Vee V."/>
            <person name="English A."/>
            <person name="Wang M."/>
            <person name="Skinner E."/>
            <person name="Han Y."/>
            <person name="Muzny D.M."/>
            <person name="Worley K.C."/>
            <person name="Gibbs R.A."/>
        </authorList>
    </citation>
    <scope>NUCLEOTIDE SEQUENCE</scope>
</reference>
<dbReference type="InParanoid" id="A0A7M7N3S2"/>
<feature type="coiled-coil region" evidence="4">
    <location>
        <begin position="346"/>
        <end position="380"/>
    </location>
</feature>
<feature type="repeat" description="ANK" evidence="3">
    <location>
        <begin position="37"/>
        <end position="69"/>
    </location>
</feature>
<evidence type="ECO:0000256" key="4">
    <source>
        <dbReference type="SAM" id="Coils"/>
    </source>
</evidence>
<dbReference type="OrthoDB" id="10071127at2759"/>
<dbReference type="PROSITE" id="PS50088">
    <property type="entry name" value="ANK_REPEAT"/>
    <property type="match status" value="3"/>
</dbReference>
<dbReference type="Pfam" id="PF12796">
    <property type="entry name" value="Ank_2"/>
    <property type="match status" value="1"/>
</dbReference>
<dbReference type="InterPro" id="IPR036770">
    <property type="entry name" value="Ankyrin_rpt-contain_sf"/>
</dbReference>
<dbReference type="EnsemblMetazoa" id="XM_030974856">
    <property type="protein sequence ID" value="XP_030830716"/>
    <property type="gene ID" value="LOC115920010"/>
</dbReference>
<dbReference type="PANTHER" id="PTHR24171:SF9">
    <property type="entry name" value="ANKYRIN REPEAT DOMAIN-CONTAINING PROTEIN 39"/>
    <property type="match status" value="1"/>
</dbReference>
<evidence type="ECO:0000313" key="7">
    <source>
        <dbReference type="Proteomes" id="UP000007110"/>
    </source>
</evidence>
<name>A0A7M7N3S2_STRPU</name>
<organism evidence="6 7">
    <name type="scientific">Strongylocentrotus purpuratus</name>
    <name type="common">Purple sea urchin</name>
    <dbReference type="NCBI Taxonomy" id="7668"/>
    <lineage>
        <taxon>Eukaryota</taxon>
        <taxon>Metazoa</taxon>
        <taxon>Echinodermata</taxon>
        <taxon>Eleutherozoa</taxon>
        <taxon>Echinozoa</taxon>
        <taxon>Echinoidea</taxon>
        <taxon>Euechinoidea</taxon>
        <taxon>Echinacea</taxon>
        <taxon>Camarodonta</taxon>
        <taxon>Echinidea</taxon>
        <taxon>Strongylocentrotidae</taxon>
        <taxon>Strongylocentrotus</taxon>
    </lineage>
</organism>
<dbReference type="PROSITE" id="PS50297">
    <property type="entry name" value="ANK_REP_REGION"/>
    <property type="match status" value="3"/>
</dbReference>
<dbReference type="KEGG" id="spu:115920010"/>
<evidence type="ECO:0000256" key="3">
    <source>
        <dbReference type="PROSITE-ProRule" id="PRU00023"/>
    </source>
</evidence>
<keyword evidence="7" id="KW-1185">Reference proteome</keyword>
<dbReference type="AlphaFoldDB" id="A0A7M7N3S2"/>
<dbReference type="RefSeq" id="XP_030830716.1">
    <property type="nucleotide sequence ID" value="XM_030974856.1"/>
</dbReference>
<evidence type="ECO:0000256" key="2">
    <source>
        <dbReference type="ARBA" id="ARBA00023043"/>
    </source>
</evidence>
<dbReference type="Proteomes" id="UP000007110">
    <property type="component" value="Unassembled WGS sequence"/>
</dbReference>
<dbReference type="SMART" id="SM00248">
    <property type="entry name" value="ANK"/>
    <property type="match status" value="3"/>
</dbReference>
<evidence type="ECO:0008006" key="8">
    <source>
        <dbReference type="Google" id="ProtNLM"/>
    </source>
</evidence>
<feature type="repeat" description="ANK" evidence="3">
    <location>
        <begin position="70"/>
        <end position="102"/>
    </location>
</feature>
<keyword evidence="1" id="KW-0677">Repeat</keyword>
<dbReference type="SUPFAM" id="SSF48403">
    <property type="entry name" value="Ankyrin repeat"/>
    <property type="match status" value="1"/>
</dbReference>
<dbReference type="GeneID" id="115920010"/>
<dbReference type="Gene3D" id="1.25.40.20">
    <property type="entry name" value="Ankyrin repeat-containing domain"/>
    <property type="match status" value="1"/>
</dbReference>
<protein>
    <recommendedName>
        <fullName evidence="8">Ankyrin repeat protein</fullName>
    </recommendedName>
</protein>
<accession>A0A7M7N3S2</accession>
<proteinExistence type="predicted"/>
<evidence type="ECO:0000313" key="6">
    <source>
        <dbReference type="EnsemblMetazoa" id="XP_030830716"/>
    </source>
</evidence>
<evidence type="ECO:0000256" key="5">
    <source>
        <dbReference type="SAM" id="MobiDB-lite"/>
    </source>
</evidence>
<dbReference type="PANTHER" id="PTHR24171">
    <property type="entry name" value="ANKYRIN REPEAT DOMAIN-CONTAINING PROTEIN 39-RELATED"/>
    <property type="match status" value="1"/>
</dbReference>
<sequence>MNSLLLAVQANDVGEIQRLLTYSPICRKLVNYQAPQSHETPLFVASVRGYTGVVRWLLNRGARVDVTTSWGASGLHAAAERGYDSIIKLLLEQKAPINTQTQYGDTALHLAAFRGHHRVILLLLAAGIDTTIINSKGRTAVDEAEIAGHHIISKRLRYERLSRSSEDPNMDERRPAPLGSMRTELLQNTPHHSGTAACVDRSAAAIVPCYPPHDFGFDVEKYHVQTSSPGQLDTQARTKDWVINSAPVPNKTSSTFQGSQPKVRFIGDEVDGTEVVFACPAPVTPSNTGSKVKPMNVSRRKAAMLKDIGKSHSCEGICMETKITCETILPEVDDVAARPHGRCRRVNSLERAVEELQDELRDTREEMARAKADITDIQDMMRLCWARGGGAVISDRGAASEAPMIGQRYIISPLPSDATNPLESRRHSGPFQIGRSKEIPQYDAEYMSE</sequence>
<dbReference type="Pfam" id="PF00023">
    <property type="entry name" value="Ank"/>
    <property type="match status" value="1"/>
</dbReference>